<dbReference type="eggNOG" id="ENOG502SNUJ">
    <property type="taxonomic scope" value="Eukaryota"/>
</dbReference>
<proteinExistence type="predicted"/>
<dbReference type="SUPFAM" id="SSF57701">
    <property type="entry name" value="Zn2/Cys6 DNA-binding domain"/>
    <property type="match status" value="1"/>
</dbReference>
<evidence type="ECO:0000256" key="2">
    <source>
        <dbReference type="ARBA" id="ARBA00023015"/>
    </source>
</evidence>
<reference evidence="9" key="1">
    <citation type="journal article" date="2015" name="Genome Announc.">
        <title>Genome sequence of the AIDS-associated pathogen Penicillium marneffei (ATCC18224) and its near taxonomic relative Talaromyces stipitatus (ATCC10500).</title>
        <authorList>
            <person name="Nierman W.C."/>
            <person name="Fedorova-Abrams N.D."/>
            <person name="Andrianopoulos A."/>
        </authorList>
    </citation>
    <scope>NUCLEOTIDE SEQUENCE [LARGE SCALE GENOMIC DNA]</scope>
    <source>
        <strain evidence="9">ATCC 10500 / CBS 375.48 / QM 6759 / NRRL 1006</strain>
    </source>
</reference>
<evidence type="ECO:0000256" key="6">
    <source>
        <dbReference type="SAM" id="MobiDB-lite"/>
    </source>
</evidence>
<dbReference type="PhylomeDB" id="B8MFS3"/>
<dbReference type="InterPro" id="IPR051089">
    <property type="entry name" value="prtT"/>
</dbReference>
<feature type="compositionally biased region" description="Polar residues" evidence="6">
    <location>
        <begin position="109"/>
        <end position="120"/>
    </location>
</feature>
<keyword evidence="3" id="KW-0238">DNA-binding</keyword>
<protein>
    <recommendedName>
        <fullName evidence="7">Zn(2)-C6 fungal-type domain-containing protein</fullName>
    </recommendedName>
</protein>
<dbReference type="OMA" id="VYLAWHP"/>
<feature type="region of interest" description="Disordered" evidence="6">
    <location>
        <begin position="107"/>
        <end position="135"/>
    </location>
</feature>
<dbReference type="OrthoDB" id="5424793at2759"/>
<dbReference type="InParanoid" id="B8MFS3"/>
<evidence type="ECO:0000313" key="9">
    <source>
        <dbReference type="Proteomes" id="UP000001745"/>
    </source>
</evidence>
<keyword evidence="9" id="KW-1185">Reference proteome</keyword>
<keyword evidence="2" id="KW-0805">Transcription regulation</keyword>
<dbReference type="GO" id="GO:0000976">
    <property type="term" value="F:transcription cis-regulatory region binding"/>
    <property type="evidence" value="ECO:0007669"/>
    <property type="project" value="TreeGrafter"/>
</dbReference>
<accession>B8MFS3</accession>
<dbReference type="PROSITE" id="PS00463">
    <property type="entry name" value="ZN2_CY6_FUNGAL_1"/>
    <property type="match status" value="1"/>
</dbReference>
<dbReference type="EMBL" id="EQ962656">
    <property type="protein sequence ID" value="EED17063.1"/>
    <property type="molecule type" value="Genomic_DNA"/>
</dbReference>
<evidence type="ECO:0000256" key="3">
    <source>
        <dbReference type="ARBA" id="ARBA00023125"/>
    </source>
</evidence>
<dbReference type="VEuPathDB" id="FungiDB:TSTA_021240"/>
<dbReference type="AlphaFoldDB" id="B8MFS3"/>
<sequence>MNLDDTRFICPRPRAVRACASCKVHKTRCLPSARSDQCRRCEKIGTICLYNDIQQSKNKPQVRLPEKEKSALNSILAQVLPAALDINYEDQSEKVFQIHGNLFGCPETAKSTTPQSQANQPDDKPREKESSTKTFKRPHVTMKEVDEMLQSYHQRNVCFPFVAIPKNTTAEKLCQKWQFLVLSILVISSGENPILQKCLDERFRKVLATRVIMQGEKSLDYVHGLLVYLAWHPTHLRPINNQIFQYLQLAISMIADLDLERKMYSTTDPIADKIVARNTVLGCYFLSANIAMGFRRPNNFRFAPPDELLSSMLLSGNDSVEQVMASTVLLCRFIEKLYGLKIQADMEKLASWTECPLQNLTRVLRAELTQLETELPAHVYTNRQIQIMRRFARIKIHSLALEQKKHISYIEINPLTYLEVFPTCASEINGLLEYIVNTPRTEYRNFSITDWEPIIHTVIIFPKLCRFTIPDLSTATTWQDMLLTEIPTYLTHIDQLCERLQEASITRHQTDNDMSSSHKLPDLFFLFYTVLKLFKDNFARESAHYSISASPASLSGNKPARSRCPVVNGDIQDTEYWTMWMNTNNLMSDVEMFGLEGDPFSGSDINDLAVFDLNSWVDFSA</sequence>
<dbReference type="HOGENOM" id="CLU_006524_14_0_1"/>
<dbReference type="SMART" id="SM00066">
    <property type="entry name" value="GAL4"/>
    <property type="match status" value="1"/>
</dbReference>
<dbReference type="GO" id="GO:0000981">
    <property type="term" value="F:DNA-binding transcription factor activity, RNA polymerase II-specific"/>
    <property type="evidence" value="ECO:0007669"/>
    <property type="project" value="InterPro"/>
</dbReference>
<dbReference type="PANTHER" id="PTHR31845:SF10">
    <property type="entry name" value="ZN(II)2CYS6 TRANSCRIPTION FACTOR (EUROFUNG)"/>
    <property type="match status" value="1"/>
</dbReference>
<evidence type="ECO:0000256" key="5">
    <source>
        <dbReference type="ARBA" id="ARBA00023242"/>
    </source>
</evidence>
<dbReference type="GO" id="GO:0008270">
    <property type="term" value="F:zinc ion binding"/>
    <property type="evidence" value="ECO:0007669"/>
    <property type="project" value="InterPro"/>
</dbReference>
<keyword evidence="5" id="KW-0539">Nucleus</keyword>
<comment type="subcellular location">
    <subcellularLocation>
        <location evidence="1">Nucleus</location>
    </subcellularLocation>
</comment>
<dbReference type="PANTHER" id="PTHR31845">
    <property type="entry name" value="FINGER DOMAIN PROTEIN, PUTATIVE-RELATED"/>
    <property type="match status" value="1"/>
</dbReference>
<keyword evidence="4" id="KW-0804">Transcription</keyword>
<dbReference type="GeneID" id="8109381"/>
<feature type="compositionally biased region" description="Basic and acidic residues" evidence="6">
    <location>
        <begin position="121"/>
        <end position="131"/>
    </location>
</feature>
<evidence type="ECO:0000259" key="7">
    <source>
        <dbReference type="PROSITE" id="PS50048"/>
    </source>
</evidence>
<dbReference type="InterPro" id="IPR036864">
    <property type="entry name" value="Zn2-C6_fun-type_DNA-bd_sf"/>
</dbReference>
<dbReference type="PROSITE" id="PS50048">
    <property type="entry name" value="ZN2_CY6_FUNGAL_2"/>
    <property type="match status" value="1"/>
</dbReference>
<dbReference type="CDD" id="cd00067">
    <property type="entry name" value="GAL4"/>
    <property type="match status" value="1"/>
</dbReference>
<dbReference type="GO" id="GO:0005634">
    <property type="term" value="C:nucleus"/>
    <property type="evidence" value="ECO:0007669"/>
    <property type="project" value="UniProtKB-SubCell"/>
</dbReference>
<evidence type="ECO:0000256" key="1">
    <source>
        <dbReference type="ARBA" id="ARBA00004123"/>
    </source>
</evidence>
<dbReference type="InterPro" id="IPR001138">
    <property type="entry name" value="Zn2Cys6_DnaBD"/>
</dbReference>
<dbReference type="CDD" id="cd12148">
    <property type="entry name" value="fungal_TF_MHR"/>
    <property type="match status" value="1"/>
</dbReference>
<feature type="domain" description="Zn(2)-C6 fungal-type" evidence="7">
    <location>
        <begin position="18"/>
        <end position="50"/>
    </location>
</feature>
<name>B8MFS3_TALSN</name>
<dbReference type="Proteomes" id="UP000001745">
    <property type="component" value="Unassembled WGS sequence"/>
</dbReference>
<evidence type="ECO:0000313" key="8">
    <source>
        <dbReference type="EMBL" id="EED17063.1"/>
    </source>
</evidence>
<dbReference type="Gene3D" id="4.10.240.10">
    <property type="entry name" value="Zn(2)-C6 fungal-type DNA-binding domain"/>
    <property type="match status" value="1"/>
</dbReference>
<organism evidence="8 9">
    <name type="scientific">Talaromyces stipitatus (strain ATCC 10500 / CBS 375.48 / QM 6759 / NRRL 1006)</name>
    <name type="common">Penicillium stipitatum</name>
    <dbReference type="NCBI Taxonomy" id="441959"/>
    <lineage>
        <taxon>Eukaryota</taxon>
        <taxon>Fungi</taxon>
        <taxon>Dikarya</taxon>
        <taxon>Ascomycota</taxon>
        <taxon>Pezizomycotina</taxon>
        <taxon>Eurotiomycetes</taxon>
        <taxon>Eurotiomycetidae</taxon>
        <taxon>Eurotiales</taxon>
        <taxon>Trichocomaceae</taxon>
        <taxon>Talaromyces</taxon>
        <taxon>Talaromyces sect. Talaromyces</taxon>
    </lineage>
</organism>
<gene>
    <name evidence="8" type="ORF">TSTA_021240</name>
</gene>
<dbReference type="RefSeq" id="XP_002484297.1">
    <property type="nucleotide sequence ID" value="XM_002484252.1"/>
</dbReference>
<dbReference type="STRING" id="441959.B8MFS3"/>
<evidence type="ECO:0000256" key="4">
    <source>
        <dbReference type="ARBA" id="ARBA00023163"/>
    </source>
</evidence>